<keyword evidence="3 7" id="KW-1133">Transmembrane helix</keyword>
<feature type="region of interest" description="Disordered" evidence="6">
    <location>
        <begin position="59"/>
        <end position="82"/>
    </location>
</feature>
<evidence type="ECO:0000256" key="2">
    <source>
        <dbReference type="ARBA" id="ARBA00022692"/>
    </source>
</evidence>
<evidence type="ECO:0000256" key="7">
    <source>
        <dbReference type="SAM" id="Phobius"/>
    </source>
</evidence>
<comment type="subcellular location">
    <subcellularLocation>
        <location evidence="1">Membrane</location>
    </subcellularLocation>
</comment>
<keyword evidence="5" id="KW-0175">Coiled coil</keyword>
<dbReference type="AlphaFoldDB" id="A0AAV9BFA5"/>
<feature type="transmembrane region" description="Helical" evidence="7">
    <location>
        <begin position="250"/>
        <end position="271"/>
    </location>
</feature>
<comment type="caution">
    <text evidence="10">The sequence shown here is derived from an EMBL/GenBank/DDBJ whole genome shotgun (WGS) entry which is preliminary data.</text>
</comment>
<feature type="transmembrane region" description="Helical" evidence="7">
    <location>
        <begin position="426"/>
        <end position="446"/>
    </location>
</feature>
<feature type="domain" description="TMEM205-like" evidence="9">
    <location>
        <begin position="249"/>
        <end position="350"/>
    </location>
</feature>
<reference evidence="10" key="1">
    <citation type="journal article" date="2023" name="Nat. Commun.">
        <title>Diploid and tetraploid genomes of Acorus and the evolution of monocots.</title>
        <authorList>
            <person name="Ma L."/>
            <person name="Liu K.W."/>
            <person name="Li Z."/>
            <person name="Hsiao Y.Y."/>
            <person name="Qi Y."/>
            <person name="Fu T."/>
            <person name="Tang G.D."/>
            <person name="Zhang D."/>
            <person name="Sun W.H."/>
            <person name="Liu D.K."/>
            <person name="Li Y."/>
            <person name="Chen G.Z."/>
            <person name="Liu X.D."/>
            <person name="Liao X.Y."/>
            <person name="Jiang Y.T."/>
            <person name="Yu X."/>
            <person name="Hao Y."/>
            <person name="Huang J."/>
            <person name="Zhao X.W."/>
            <person name="Ke S."/>
            <person name="Chen Y.Y."/>
            <person name="Wu W.L."/>
            <person name="Hsu J.L."/>
            <person name="Lin Y.F."/>
            <person name="Huang M.D."/>
            <person name="Li C.Y."/>
            <person name="Huang L."/>
            <person name="Wang Z.W."/>
            <person name="Zhao X."/>
            <person name="Zhong W.Y."/>
            <person name="Peng D.H."/>
            <person name="Ahmad S."/>
            <person name="Lan S."/>
            <person name="Zhang J.S."/>
            <person name="Tsai W.C."/>
            <person name="Van de Peer Y."/>
            <person name="Liu Z.J."/>
        </authorList>
    </citation>
    <scope>NUCLEOTIDE SEQUENCE</scope>
    <source>
        <strain evidence="10">SCP</strain>
    </source>
</reference>
<proteinExistence type="predicted"/>
<evidence type="ECO:0000256" key="5">
    <source>
        <dbReference type="SAM" id="Coils"/>
    </source>
</evidence>
<evidence type="ECO:0000256" key="1">
    <source>
        <dbReference type="ARBA" id="ARBA00004370"/>
    </source>
</evidence>
<organism evidence="10 11">
    <name type="scientific">Acorus gramineus</name>
    <name type="common">Dwarf sweet flag</name>
    <dbReference type="NCBI Taxonomy" id="55184"/>
    <lineage>
        <taxon>Eukaryota</taxon>
        <taxon>Viridiplantae</taxon>
        <taxon>Streptophyta</taxon>
        <taxon>Embryophyta</taxon>
        <taxon>Tracheophyta</taxon>
        <taxon>Spermatophyta</taxon>
        <taxon>Magnoliopsida</taxon>
        <taxon>Liliopsida</taxon>
        <taxon>Acoraceae</taxon>
        <taxon>Acorus</taxon>
    </lineage>
</organism>
<gene>
    <name evidence="10" type="ORF">QJS04_geneDACA001880</name>
</gene>
<feature type="chain" id="PRO_5043731748" description="TMEM205-like domain-containing protein" evidence="8">
    <location>
        <begin position="18"/>
        <end position="457"/>
    </location>
</feature>
<dbReference type="Pfam" id="PF13664">
    <property type="entry name" value="DUF4149"/>
    <property type="match status" value="1"/>
</dbReference>
<feature type="transmembrane region" description="Helical" evidence="7">
    <location>
        <begin position="322"/>
        <end position="340"/>
    </location>
</feature>
<dbReference type="GO" id="GO:0016020">
    <property type="term" value="C:membrane"/>
    <property type="evidence" value="ECO:0007669"/>
    <property type="project" value="UniProtKB-SubCell"/>
</dbReference>
<evidence type="ECO:0000313" key="10">
    <source>
        <dbReference type="EMBL" id="KAK1275310.1"/>
    </source>
</evidence>
<dbReference type="PANTHER" id="PTHR47652:SF3">
    <property type="entry name" value="MITOCHONDRIAL IMPORT INNER MEMBRANE TRANSLOCASE SUBUNIT TIM44"/>
    <property type="match status" value="1"/>
</dbReference>
<evidence type="ECO:0000256" key="6">
    <source>
        <dbReference type="SAM" id="MobiDB-lite"/>
    </source>
</evidence>
<keyword evidence="4 7" id="KW-0472">Membrane</keyword>
<evidence type="ECO:0000259" key="9">
    <source>
        <dbReference type="Pfam" id="PF13664"/>
    </source>
</evidence>
<sequence length="457" mass="49931">MMNVVAIGLVLTTLATAGVWSPPPEKVHRINGGDDVVLTEGHRLIVVEYEKQGLKKQPITTTTKRQEAALPRDSGTPHEPERHGLVEEAKEKFKETASVLPKLGQGVSGPVHGTKEKICDAYGVCKERLASVLGKAKEKAEEVVEEARDAREAVKEKAKDAREAVKEKAKDASEVVKEKAKDASEAVKEELREAKENVTEAARGAVEKARGNLTEMARRARELGRDLFEYVLARETVRAAAEVVRVSGFAVAYGACVWVTFVSSHVLAGALPRQQLGVVQSKVYPVYFRVMGWMVGVVVLAHSVNEWWGFGGRGGSQRLQSYNLLGVLGVVLANMVFLEPKATKVMFERMKVEKEEGRGRDLADMIGEPVATTTTFTGIASPSGRSFATRETTTTTTATTTTGMASVDQEKVKQRLVRLSRRLGKLNSYSSFLNVLSLMGLTWHLVYLAGRLQVAPC</sequence>
<evidence type="ECO:0000256" key="3">
    <source>
        <dbReference type="ARBA" id="ARBA00022989"/>
    </source>
</evidence>
<dbReference type="Proteomes" id="UP001179952">
    <property type="component" value="Unassembled WGS sequence"/>
</dbReference>
<dbReference type="PANTHER" id="PTHR47652">
    <property type="entry name" value="MITOCHONDRIAL IMPORT INNER MEMBRANE TRANSLOCASE SUBUNIT TIM44"/>
    <property type="match status" value="1"/>
</dbReference>
<evidence type="ECO:0000256" key="8">
    <source>
        <dbReference type="SAM" id="SignalP"/>
    </source>
</evidence>
<dbReference type="Gene3D" id="1.20.120.20">
    <property type="entry name" value="Apolipoprotein"/>
    <property type="match status" value="1"/>
</dbReference>
<evidence type="ECO:0000313" key="11">
    <source>
        <dbReference type="Proteomes" id="UP001179952"/>
    </source>
</evidence>
<keyword evidence="11" id="KW-1185">Reference proteome</keyword>
<feature type="transmembrane region" description="Helical" evidence="7">
    <location>
        <begin position="283"/>
        <end position="302"/>
    </location>
</feature>
<feature type="signal peptide" evidence="8">
    <location>
        <begin position="1"/>
        <end position="17"/>
    </location>
</feature>
<dbReference type="EMBL" id="JAUJYN010000003">
    <property type="protein sequence ID" value="KAK1275310.1"/>
    <property type="molecule type" value="Genomic_DNA"/>
</dbReference>
<keyword evidence="8" id="KW-0732">Signal</keyword>
<accession>A0AAV9BFA5</accession>
<evidence type="ECO:0000256" key="4">
    <source>
        <dbReference type="ARBA" id="ARBA00023136"/>
    </source>
</evidence>
<reference evidence="10" key="2">
    <citation type="submission" date="2023-06" db="EMBL/GenBank/DDBJ databases">
        <authorList>
            <person name="Ma L."/>
            <person name="Liu K.-W."/>
            <person name="Li Z."/>
            <person name="Hsiao Y.-Y."/>
            <person name="Qi Y."/>
            <person name="Fu T."/>
            <person name="Tang G."/>
            <person name="Zhang D."/>
            <person name="Sun W.-H."/>
            <person name="Liu D.-K."/>
            <person name="Li Y."/>
            <person name="Chen G.-Z."/>
            <person name="Liu X.-D."/>
            <person name="Liao X.-Y."/>
            <person name="Jiang Y.-T."/>
            <person name="Yu X."/>
            <person name="Hao Y."/>
            <person name="Huang J."/>
            <person name="Zhao X.-W."/>
            <person name="Ke S."/>
            <person name="Chen Y.-Y."/>
            <person name="Wu W.-L."/>
            <person name="Hsu J.-L."/>
            <person name="Lin Y.-F."/>
            <person name="Huang M.-D."/>
            <person name="Li C.-Y."/>
            <person name="Huang L."/>
            <person name="Wang Z.-W."/>
            <person name="Zhao X."/>
            <person name="Zhong W.-Y."/>
            <person name="Peng D.-H."/>
            <person name="Ahmad S."/>
            <person name="Lan S."/>
            <person name="Zhang J.-S."/>
            <person name="Tsai W.-C."/>
            <person name="Van De Peer Y."/>
            <person name="Liu Z.-J."/>
        </authorList>
    </citation>
    <scope>NUCLEOTIDE SEQUENCE</scope>
    <source>
        <strain evidence="10">SCP</strain>
        <tissue evidence="10">Leaves</tissue>
    </source>
</reference>
<protein>
    <recommendedName>
        <fullName evidence="9">TMEM205-like domain-containing protein</fullName>
    </recommendedName>
</protein>
<keyword evidence="2 7" id="KW-0812">Transmembrane</keyword>
<dbReference type="InterPro" id="IPR025423">
    <property type="entry name" value="TMEM205-like"/>
</dbReference>
<feature type="coiled-coil region" evidence="5">
    <location>
        <begin position="126"/>
        <end position="226"/>
    </location>
</feature>
<name>A0AAV9BFA5_ACOGR</name>